<dbReference type="GO" id="GO:0016757">
    <property type="term" value="F:glycosyltransferase activity"/>
    <property type="evidence" value="ECO:0007669"/>
    <property type="project" value="UniProtKB-ARBA"/>
</dbReference>
<dbReference type="PANTHER" id="PTHR12526">
    <property type="entry name" value="GLYCOSYLTRANSFERASE"/>
    <property type="match status" value="1"/>
</dbReference>
<sequence>MNVLVAVEELRAGGAQTFALRFAQALQQAGHSVWLYTFYWQYAQDSLLRKLAPDVKLIHYQPGFTGADLVLQRAEGWFERHGYDLRLRSGILKKHLKQTIEQYNIDVVSSNTFRCDELISQVLRDMPSVPLVITMHGDYEQFMEFYQKGQEHVIPNYPQRVSDTLRGVQGVAYLAESNLEVLRPEVTPQDATAHLVVRRIYNGLDAHLSEPAASRTRSSLGIEADALVFGMVARGVAGKGWEPLVQAYRRLRSESIRPLALVLVGDGPALTQLQAECATEKDIHFTGFDDNPVDFVTVFDVGVLASSLRECLPNSIAEYLFCGKACISTDVGEVRNMLQTSTGEQAGLLIPFPESGLASADELYQAMRRYALEPALLQKHQQLASDAFQKFDMRRCVAAYEQLYNDCLAKRQ</sequence>
<dbReference type="CDD" id="cd03801">
    <property type="entry name" value="GT4_PimA-like"/>
    <property type="match status" value="1"/>
</dbReference>
<dbReference type="RefSeq" id="WP_059067615.1">
    <property type="nucleotide sequence ID" value="NZ_LNAL01000003.1"/>
</dbReference>
<dbReference type="SUPFAM" id="SSF53756">
    <property type="entry name" value="UDP-Glycosyltransferase/glycogen phosphorylase"/>
    <property type="match status" value="1"/>
</dbReference>
<dbReference type="OrthoDB" id="862886at2"/>
<dbReference type="Pfam" id="PF13692">
    <property type="entry name" value="Glyco_trans_1_4"/>
    <property type="match status" value="1"/>
</dbReference>
<gene>
    <name evidence="2" type="ORF">ASU33_17710</name>
</gene>
<dbReference type="EMBL" id="LNAL01000003">
    <property type="protein sequence ID" value="KUG09546.1"/>
    <property type="molecule type" value="Genomic_DNA"/>
</dbReference>
<dbReference type="Gene3D" id="3.40.50.2000">
    <property type="entry name" value="Glycogen Phosphorylase B"/>
    <property type="match status" value="2"/>
</dbReference>
<keyword evidence="3" id="KW-1185">Reference proteome</keyword>
<organism evidence="2 3">
    <name type="scientific">Solirubrum puertoriconensis</name>
    <dbReference type="NCBI Taxonomy" id="1751427"/>
    <lineage>
        <taxon>Bacteria</taxon>
        <taxon>Pseudomonadati</taxon>
        <taxon>Bacteroidota</taxon>
        <taxon>Cytophagia</taxon>
        <taxon>Cytophagales</taxon>
    </lineage>
</organism>
<protein>
    <recommendedName>
        <fullName evidence="1">Glycosyltransferase subfamily 4-like N-terminal domain-containing protein</fullName>
    </recommendedName>
</protein>
<reference evidence="2 3" key="1">
    <citation type="submission" date="2015-11" db="EMBL/GenBank/DDBJ databases">
        <title>Solirubrum puertoriconensis gen. nov. an environmental bacteria isolated in Puerto Rico.</title>
        <authorList>
            <person name="Cuebas-Irizarry M.F."/>
            <person name="Montalvo-Rodriguez R."/>
        </authorList>
    </citation>
    <scope>NUCLEOTIDE SEQUENCE [LARGE SCALE GENOMIC DNA]</scope>
    <source>
        <strain evidence="2 3">MC1A</strain>
    </source>
</reference>
<dbReference type="Proteomes" id="UP000054223">
    <property type="component" value="Unassembled WGS sequence"/>
</dbReference>
<dbReference type="Pfam" id="PF13439">
    <property type="entry name" value="Glyco_transf_4"/>
    <property type="match status" value="1"/>
</dbReference>
<evidence type="ECO:0000259" key="1">
    <source>
        <dbReference type="Pfam" id="PF13439"/>
    </source>
</evidence>
<evidence type="ECO:0000313" key="2">
    <source>
        <dbReference type="EMBL" id="KUG09546.1"/>
    </source>
</evidence>
<name>A0A9X0L6B2_SOLP1</name>
<proteinExistence type="predicted"/>
<evidence type="ECO:0000313" key="3">
    <source>
        <dbReference type="Proteomes" id="UP000054223"/>
    </source>
</evidence>
<accession>A0A9X0L6B2</accession>
<feature type="domain" description="Glycosyltransferase subfamily 4-like N-terminal" evidence="1">
    <location>
        <begin position="13"/>
        <end position="149"/>
    </location>
</feature>
<dbReference type="InterPro" id="IPR028098">
    <property type="entry name" value="Glyco_trans_4-like_N"/>
</dbReference>
<dbReference type="AlphaFoldDB" id="A0A9X0L6B2"/>
<comment type="caution">
    <text evidence="2">The sequence shown here is derived from an EMBL/GenBank/DDBJ whole genome shotgun (WGS) entry which is preliminary data.</text>
</comment>